<gene>
    <name evidence="2" type="ORF">NFC73_11425</name>
</gene>
<reference evidence="2 3" key="1">
    <citation type="submission" date="2022-06" db="EMBL/GenBank/DDBJ databases">
        <title>Pseudarthrobacter sp. strain RMG13 Genome sequencing and assembly.</title>
        <authorList>
            <person name="Kim I."/>
        </authorList>
    </citation>
    <scope>NUCLEOTIDE SEQUENCE [LARGE SCALE GENOMIC DNA]</scope>
    <source>
        <strain evidence="2 3">RMG13</strain>
    </source>
</reference>
<organism evidence="2 3">
    <name type="scientific">Pseudarthrobacter humi</name>
    <dbReference type="NCBI Taxonomy" id="2952523"/>
    <lineage>
        <taxon>Bacteria</taxon>
        <taxon>Bacillati</taxon>
        <taxon>Actinomycetota</taxon>
        <taxon>Actinomycetes</taxon>
        <taxon>Micrococcales</taxon>
        <taxon>Micrococcaceae</taxon>
        <taxon>Pseudarthrobacter</taxon>
    </lineage>
</organism>
<sequence>MPCRISPADELDDAVGAGGLQPPAEFVEKGPDLRGGEFAATKGQFCWQPVTQSMAIDSRPGRRQLYHNQLRK</sequence>
<comment type="caution">
    <text evidence="2">The sequence shown here is derived from an EMBL/GenBank/DDBJ whole genome shotgun (WGS) entry which is preliminary data.</text>
</comment>
<dbReference type="Proteomes" id="UP001524318">
    <property type="component" value="Unassembled WGS sequence"/>
</dbReference>
<evidence type="ECO:0000313" key="3">
    <source>
        <dbReference type="Proteomes" id="UP001524318"/>
    </source>
</evidence>
<evidence type="ECO:0000256" key="1">
    <source>
        <dbReference type="SAM" id="MobiDB-lite"/>
    </source>
</evidence>
<keyword evidence="3" id="KW-1185">Reference proteome</keyword>
<protein>
    <submittedName>
        <fullName evidence="2">Uncharacterized protein</fullName>
    </submittedName>
</protein>
<accession>A0ABT1LQE1</accession>
<evidence type="ECO:0000313" key="2">
    <source>
        <dbReference type="EMBL" id="MCP9000334.1"/>
    </source>
</evidence>
<proteinExistence type="predicted"/>
<dbReference type="RefSeq" id="WP_254750251.1">
    <property type="nucleotide sequence ID" value="NZ_JANCLV010000006.1"/>
</dbReference>
<dbReference type="EMBL" id="JANCLV010000006">
    <property type="protein sequence ID" value="MCP9000334.1"/>
    <property type="molecule type" value="Genomic_DNA"/>
</dbReference>
<name>A0ABT1LQE1_9MICC</name>
<feature type="region of interest" description="Disordered" evidence="1">
    <location>
        <begin position="1"/>
        <end position="33"/>
    </location>
</feature>